<keyword evidence="3" id="KW-1185">Reference proteome</keyword>
<reference evidence="2 3" key="1">
    <citation type="submission" date="2019-03" db="EMBL/GenBank/DDBJ databases">
        <title>First draft genome of Liparis tanakae, snailfish: a comprehensive survey of snailfish specific genes.</title>
        <authorList>
            <person name="Kim W."/>
            <person name="Song I."/>
            <person name="Jeong J.-H."/>
            <person name="Kim D."/>
            <person name="Kim S."/>
            <person name="Ryu S."/>
            <person name="Song J.Y."/>
            <person name="Lee S.K."/>
        </authorList>
    </citation>
    <scope>NUCLEOTIDE SEQUENCE [LARGE SCALE GENOMIC DNA]</scope>
    <source>
        <tissue evidence="2">Muscle</tissue>
    </source>
</reference>
<dbReference type="Proteomes" id="UP000314294">
    <property type="component" value="Unassembled WGS sequence"/>
</dbReference>
<gene>
    <name evidence="2" type="ORF">EYF80_023582</name>
</gene>
<evidence type="ECO:0000256" key="1">
    <source>
        <dbReference type="SAM" id="MobiDB-lite"/>
    </source>
</evidence>
<proteinExistence type="predicted"/>
<dbReference type="EMBL" id="SRLO01000223">
    <property type="protein sequence ID" value="TNN66243.1"/>
    <property type="molecule type" value="Genomic_DNA"/>
</dbReference>
<feature type="region of interest" description="Disordered" evidence="1">
    <location>
        <begin position="54"/>
        <end position="86"/>
    </location>
</feature>
<feature type="compositionally biased region" description="Basic and acidic residues" evidence="1">
    <location>
        <begin position="1"/>
        <end position="12"/>
    </location>
</feature>
<name>A0A4Z2HMN8_9TELE</name>
<comment type="caution">
    <text evidence="2">The sequence shown here is derived from an EMBL/GenBank/DDBJ whole genome shotgun (WGS) entry which is preliminary data.</text>
</comment>
<evidence type="ECO:0000313" key="3">
    <source>
        <dbReference type="Proteomes" id="UP000314294"/>
    </source>
</evidence>
<feature type="compositionally biased region" description="Polar residues" evidence="1">
    <location>
        <begin position="25"/>
        <end position="38"/>
    </location>
</feature>
<dbReference type="AlphaFoldDB" id="A0A4Z2HMN8"/>
<accession>A0A4Z2HMN8</accession>
<organism evidence="2 3">
    <name type="scientific">Liparis tanakae</name>
    <name type="common">Tanaka's snailfish</name>
    <dbReference type="NCBI Taxonomy" id="230148"/>
    <lineage>
        <taxon>Eukaryota</taxon>
        <taxon>Metazoa</taxon>
        <taxon>Chordata</taxon>
        <taxon>Craniata</taxon>
        <taxon>Vertebrata</taxon>
        <taxon>Euteleostomi</taxon>
        <taxon>Actinopterygii</taxon>
        <taxon>Neopterygii</taxon>
        <taxon>Teleostei</taxon>
        <taxon>Neoteleostei</taxon>
        <taxon>Acanthomorphata</taxon>
        <taxon>Eupercaria</taxon>
        <taxon>Perciformes</taxon>
        <taxon>Cottioidei</taxon>
        <taxon>Cottales</taxon>
        <taxon>Liparidae</taxon>
        <taxon>Liparis</taxon>
    </lineage>
</organism>
<evidence type="ECO:0000313" key="2">
    <source>
        <dbReference type="EMBL" id="TNN66243.1"/>
    </source>
</evidence>
<sequence>MTREHASTDRRVQQGPISHVATFASRLQPQKEASSYSAVNEDDKLEETLSLLLSPCHKPRPQSPGRALSDSNGPVPLVSAPAAEPAGRFQRSLVNRKCNRIFGTFTNTPRTDRKGFAYGDQRESGDNIQLLIS</sequence>
<protein>
    <submittedName>
        <fullName evidence="2">Uncharacterized protein</fullName>
    </submittedName>
</protein>
<feature type="region of interest" description="Disordered" evidence="1">
    <location>
        <begin position="1"/>
        <end position="41"/>
    </location>
</feature>